<dbReference type="RefSeq" id="WP_378130664.1">
    <property type="nucleotide sequence ID" value="NZ_JBHSMI010000012.1"/>
</dbReference>
<keyword evidence="2" id="KW-1185">Reference proteome</keyword>
<evidence type="ECO:0000313" key="2">
    <source>
        <dbReference type="Proteomes" id="UP001596113"/>
    </source>
</evidence>
<name>A0ABW0HQ44_9BACL</name>
<reference evidence="2" key="1">
    <citation type="journal article" date="2019" name="Int. J. Syst. Evol. Microbiol.">
        <title>The Global Catalogue of Microorganisms (GCM) 10K type strain sequencing project: providing services to taxonomists for standard genome sequencing and annotation.</title>
        <authorList>
            <consortium name="The Broad Institute Genomics Platform"/>
            <consortium name="The Broad Institute Genome Sequencing Center for Infectious Disease"/>
            <person name="Wu L."/>
            <person name="Ma J."/>
        </authorList>
    </citation>
    <scope>NUCLEOTIDE SEQUENCE [LARGE SCALE GENOMIC DNA]</scope>
    <source>
        <strain evidence="2">CGMCC 1.18575</strain>
    </source>
</reference>
<organism evidence="1 2">
    <name type="scientific">Cohnella soli</name>
    <dbReference type="NCBI Taxonomy" id="425005"/>
    <lineage>
        <taxon>Bacteria</taxon>
        <taxon>Bacillati</taxon>
        <taxon>Bacillota</taxon>
        <taxon>Bacilli</taxon>
        <taxon>Bacillales</taxon>
        <taxon>Paenibacillaceae</taxon>
        <taxon>Cohnella</taxon>
    </lineage>
</organism>
<evidence type="ECO:0000313" key="1">
    <source>
        <dbReference type="EMBL" id="MFC5402320.1"/>
    </source>
</evidence>
<gene>
    <name evidence="1" type="ORF">ACFPOF_06185</name>
</gene>
<dbReference type="Proteomes" id="UP001596113">
    <property type="component" value="Unassembled WGS sequence"/>
</dbReference>
<protein>
    <submittedName>
        <fullName evidence="1">Uncharacterized protein</fullName>
    </submittedName>
</protein>
<proteinExistence type="predicted"/>
<dbReference type="EMBL" id="JBHSMI010000012">
    <property type="protein sequence ID" value="MFC5402320.1"/>
    <property type="molecule type" value="Genomic_DNA"/>
</dbReference>
<sequence>MAANAIQSHLALLTMVEDMLQEVEDLKGRGLFLIIAKGLGRSIVAELQRILTEMRENKLWVFDIPIAEHRYRYSLYGKHEEIEISPDELEFYREAAMDVIEKKVTK</sequence>
<comment type="caution">
    <text evidence="1">The sequence shown here is derived from an EMBL/GenBank/DDBJ whole genome shotgun (WGS) entry which is preliminary data.</text>
</comment>
<accession>A0ABW0HQ44</accession>